<dbReference type="AlphaFoldDB" id="A0A0F9S1G2"/>
<sequence>MTITSTQSKNPASVFNMAVGRYLDTGTVAAFTLTVGFKARYVRIQNLNSSGFVRMEWYEGMAAASGVKTAKTGDQSLITTLGITVAAKTILVGFDTDLLVTSEQLSWLAIG</sequence>
<name>A0A0F9S1G2_9ZZZZ</name>
<dbReference type="EMBL" id="LAZR01002367">
    <property type="protein sequence ID" value="KKN30966.1"/>
    <property type="molecule type" value="Genomic_DNA"/>
</dbReference>
<proteinExistence type="predicted"/>
<accession>A0A0F9S1G2</accession>
<evidence type="ECO:0000313" key="1">
    <source>
        <dbReference type="EMBL" id="KKN30966.1"/>
    </source>
</evidence>
<reference evidence="1" key="1">
    <citation type="journal article" date="2015" name="Nature">
        <title>Complex archaea that bridge the gap between prokaryotes and eukaryotes.</title>
        <authorList>
            <person name="Spang A."/>
            <person name="Saw J.H."/>
            <person name="Jorgensen S.L."/>
            <person name="Zaremba-Niedzwiedzka K."/>
            <person name="Martijn J."/>
            <person name="Lind A.E."/>
            <person name="van Eijk R."/>
            <person name="Schleper C."/>
            <person name="Guy L."/>
            <person name="Ettema T.J."/>
        </authorList>
    </citation>
    <scope>NUCLEOTIDE SEQUENCE</scope>
</reference>
<gene>
    <name evidence="1" type="ORF">LCGC14_0828600</name>
</gene>
<comment type="caution">
    <text evidence="1">The sequence shown here is derived from an EMBL/GenBank/DDBJ whole genome shotgun (WGS) entry which is preliminary data.</text>
</comment>
<organism evidence="1">
    <name type="scientific">marine sediment metagenome</name>
    <dbReference type="NCBI Taxonomy" id="412755"/>
    <lineage>
        <taxon>unclassified sequences</taxon>
        <taxon>metagenomes</taxon>
        <taxon>ecological metagenomes</taxon>
    </lineage>
</organism>
<protein>
    <submittedName>
        <fullName evidence="1">Uncharacterized protein</fullName>
    </submittedName>
</protein>